<organism evidence="8 9">
    <name type="scientific">Geosporobacter ferrireducens</name>
    <dbReference type="NCBI Taxonomy" id="1424294"/>
    <lineage>
        <taxon>Bacteria</taxon>
        <taxon>Bacillati</taxon>
        <taxon>Bacillota</taxon>
        <taxon>Clostridia</taxon>
        <taxon>Peptostreptococcales</taxon>
        <taxon>Thermotaleaceae</taxon>
        <taxon>Geosporobacter</taxon>
    </lineage>
</organism>
<dbReference type="InterPro" id="IPR004358">
    <property type="entry name" value="Sig_transdc_His_kin-like_C"/>
</dbReference>
<dbReference type="GO" id="GO:0000155">
    <property type="term" value="F:phosphorelay sensor kinase activity"/>
    <property type="evidence" value="ECO:0007669"/>
    <property type="project" value="TreeGrafter"/>
</dbReference>
<dbReference type="Pfam" id="PF14689">
    <property type="entry name" value="SPOB_a"/>
    <property type="match status" value="1"/>
</dbReference>
<keyword evidence="3" id="KW-0597">Phosphoprotein</keyword>
<dbReference type="KEGG" id="gfe:Gferi_02815"/>
<dbReference type="PRINTS" id="PR00344">
    <property type="entry name" value="BCTRLSENSOR"/>
</dbReference>
<reference evidence="8 9" key="1">
    <citation type="submission" date="2016-09" db="EMBL/GenBank/DDBJ databases">
        <title>Genomic analysis reveals versatility of anaerobic energy metabolism of Geosporobacter ferrireducens IRF9 of phylum Firmicutes.</title>
        <authorList>
            <person name="Kim S.-J."/>
        </authorList>
    </citation>
    <scope>NUCLEOTIDE SEQUENCE [LARGE SCALE GENOMIC DNA]</scope>
    <source>
        <strain evidence="8 9">IRF9</strain>
    </source>
</reference>
<dbReference type="InterPro" id="IPR036890">
    <property type="entry name" value="HATPase_C_sf"/>
</dbReference>
<dbReference type="OrthoDB" id="1634477at2"/>
<evidence type="ECO:0000313" key="9">
    <source>
        <dbReference type="Proteomes" id="UP000095743"/>
    </source>
</evidence>
<sequence>MVIKQKAYILISLILLQSVLSMSVVNQIYMNKLYDIGLSYKYSYPIIAIINILGLCAIICIYYIIKVLKAEKESIMKLNHSKEVIDSLQGQKHDFNNHLNMLAAMMQIGNYDKALEYIFNLAQKVDGIFSISKIAHIEVGAILCRKCAIAENKGITVEIDIKTSLENLKMSSMELSTIIFNLLDNAIYELEHCNEEEKILTIDIGEYEDTYCIAIGNSFPVLCSSLYDKVFEVKYSTKEGADHGYGLNIVKQTVEKNKGQITVESYEGVGTIFTVFLPLKRELGVQNSANMQGSSSSGLT</sequence>
<dbReference type="Gene3D" id="1.10.287.130">
    <property type="match status" value="1"/>
</dbReference>
<keyword evidence="4" id="KW-0418">Kinase</keyword>
<dbReference type="PROSITE" id="PS50109">
    <property type="entry name" value="HIS_KIN"/>
    <property type="match status" value="1"/>
</dbReference>
<dbReference type="InterPro" id="IPR005467">
    <property type="entry name" value="His_kinase_dom"/>
</dbReference>
<evidence type="ECO:0000259" key="7">
    <source>
        <dbReference type="PROSITE" id="PS50109"/>
    </source>
</evidence>
<dbReference type="Proteomes" id="UP000095743">
    <property type="component" value="Chromosome"/>
</dbReference>
<dbReference type="RefSeq" id="WP_069974196.1">
    <property type="nucleotide sequence ID" value="NZ_CP017269.1"/>
</dbReference>
<dbReference type="EC" id="2.7.13.3" evidence="2"/>
<dbReference type="InterPro" id="IPR003594">
    <property type="entry name" value="HATPase_dom"/>
</dbReference>
<name>A0A1D8GCK3_9FIRM</name>
<feature type="transmembrane region" description="Helical" evidence="6">
    <location>
        <begin position="42"/>
        <end position="65"/>
    </location>
</feature>
<evidence type="ECO:0000256" key="5">
    <source>
        <dbReference type="ARBA" id="ARBA00023012"/>
    </source>
</evidence>
<keyword evidence="5" id="KW-0902">Two-component regulatory system</keyword>
<proteinExistence type="predicted"/>
<evidence type="ECO:0000256" key="1">
    <source>
        <dbReference type="ARBA" id="ARBA00000085"/>
    </source>
</evidence>
<dbReference type="SMART" id="SM00387">
    <property type="entry name" value="HATPase_c"/>
    <property type="match status" value="1"/>
</dbReference>
<evidence type="ECO:0000256" key="2">
    <source>
        <dbReference type="ARBA" id="ARBA00012438"/>
    </source>
</evidence>
<dbReference type="Pfam" id="PF02518">
    <property type="entry name" value="HATPase_c"/>
    <property type="match status" value="1"/>
</dbReference>
<protein>
    <recommendedName>
        <fullName evidence="2">histidine kinase</fullName>
        <ecNumber evidence="2">2.7.13.3</ecNumber>
    </recommendedName>
</protein>
<evidence type="ECO:0000313" key="8">
    <source>
        <dbReference type="EMBL" id="AOT68620.1"/>
    </source>
</evidence>
<comment type="catalytic activity">
    <reaction evidence="1">
        <text>ATP + protein L-histidine = ADP + protein N-phospho-L-histidine.</text>
        <dbReference type="EC" id="2.7.13.3"/>
    </reaction>
</comment>
<keyword evidence="9" id="KW-1185">Reference proteome</keyword>
<dbReference type="AlphaFoldDB" id="A0A1D8GCK3"/>
<evidence type="ECO:0000256" key="3">
    <source>
        <dbReference type="ARBA" id="ARBA00022553"/>
    </source>
</evidence>
<evidence type="ECO:0000256" key="4">
    <source>
        <dbReference type="ARBA" id="ARBA00022777"/>
    </source>
</evidence>
<dbReference type="STRING" id="1424294.Gferi_02815"/>
<keyword evidence="4" id="KW-0808">Transferase</keyword>
<keyword evidence="6" id="KW-1133">Transmembrane helix</keyword>
<accession>A0A1D8GCK3</accession>
<dbReference type="PANTHER" id="PTHR43547">
    <property type="entry name" value="TWO-COMPONENT HISTIDINE KINASE"/>
    <property type="match status" value="1"/>
</dbReference>
<evidence type="ECO:0000256" key="6">
    <source>
        <dbReference type="SAM" id="Phobius"/>
    </source>
</evidence>
<gene>
    <name evidence="8" type="ORF">Gferi_02815</name>
</gene>
<keyword evidence="6" id="KW-0472">Membrane</keyword>
<feature type="domain" description="Histidine kinase" evidence="7">
    <location>
        <begin position="150"/>
        <end position="281"/>
    </location>
</feature>
<dbReference type="PANTHER" id="PTHR43547:SF10">
    <property type="entry name" value="SENSOR HISTIDINE KINASE DCUS"/>
    <property type="match status" value="1"/>
</dbReference>
<keyword evidence="6" id="KW-0812">Transmembrane</keyword>
<dbReference type="Gene3D" id="3.30.565.10">
    <property type="entry name" value="Histidine kinase-like ATPase, C-terminal domain"/>
    <property type="match status" value="1"/>
</dbReference>
<dbReference type="EMBL" id="CP017269">
    <property type="protein sequence ID" value="AOT68620.1"/>
    <property type="molecule type" value="Genomic_DNA"/>
</dbReference>
<dbReference type="SUPFAM" id="SSF55874">
    <property type="entry name" value="ATPase domain of HSP90 chaperone/DNA topoisomerase II/histidine kinase"/>
    <property type="match status" value="1"/>
</dbReference>
<feature type="transmembrane region" description="Helical" evidence="6">
    <location>
        <begin position="7"/>
        <end position="30"/>
    </location>
</feature>
<dbReference type="InterPro" id="IPR039506">
    <property type="entry name" value="SPOB_a"/>
</dbReference>